<name>A0A9P6HD87_9AGAM</name>
<dbReference type="PANTHER" id="PTHR14440">
    <property type="entry name" value="DNA-DIRECTED RNA POLYMERASE I SUBUNIT RPA49"/>
    <property type="match status" value="1"/>
</dbReference>
<accession>A0A9P6HD87</accession>
<dbReference type="GO" id="GO:0000428">
    <property type="term" value="C:DNA-directed RNA polymerase complex"/>
    <property type="evidence" value="ECO:0007669"/>
    <property type="project" value="UniProtKB-KW"/>
</dbReference>
<comment type="subcellular location">
    <subcellularLocation>
        <location evidence="1">Nucleus</location>
        <location evidence="1">Nucleolus</location>
    </subcellularLocation>
</comment>
<dbReference type="Proteomes" id="UP000736335">
    <property type="component" value="Unassembled WGS sequence"/>
</dbReference>
<proteinExistence type="inferred from homology"/>
<dbReference type="GO" id="GO:0006351">
    <property type="term" value="P:DNA-templated transcription"/>
    <property type="evidence" value="ECO:0007669"/>
    <property type="project" value="InterPro"/>
</dbReference>
<comment type="similarity">
    <text evidence="2">Belongs to the eukaryotic RPA49/POLR1E RNA polymerase subunit family.</text>
</comment>
<keyword evidence="7" id="KW-1185">Reference proteome</keyword>
<dbReference type="EMBL" id="WIUZ02000008">
    <property type="protein sequence ID" value="KAF9784791.1"/>
    <property type="molecule type" value="Genomic_DNA"/>
</dbReference>
<dbReference type="OrthoDB" id="532500at2759"/>
<keyword evidence="5" id="KW-0539">Nucleus</keyword>
<evidence type="ECO:0000256" key="5">
    <source>
        <dbReference type="ARBA" id="ARBA00023242"/>
    </source>
</evidence>
<dbReference type="GO" id="GO:0003677">
    <property type="term" value="F:DNA binding"/>
    <property type="evidence" value="ECO:0007669"/>
    <property type="project" value="InterPro"/>
</dbReference>
<reference evidence="6" key="2">
    <citation type="submission" date="2020-11" db="EMBL/GenBank/DDBJ databases">
        <authorList>
            <consortium name="DOE Joint Genome Institute"/>
            <person name="Kuo A."/>
            <person name="Miyauchi S."/>
            <person name="Kiss E."/>
            <person name="Drula E."/>
            <person name="Kohler A."/>
            <person name="Sanchez-Garcia M."/>
            <person name="Andreopoulos B."/>
            <person name="Barry K.W."/>
            <person name="Bonito G."/>
            <person name="Buee M."/>
            <person name="Carver A."/>
            <person name="Chen C."/>
            <person name="Cichocki N."/>
            <person name="Clum A."/>
            <person name="Culley D."/>
            <person name="Crous P.W."/>
            <person name="Fauchery L."/>
            <person name="Girlanda M."/>
            <person name="Hayes R."/>
            <person name="Keri Z."/>
            <person name="Labutti K."/>
            <person name="Lipzen A."/>
            <person name="Lombard V."/>
            <person name="Magnuson J."/>
            <person name="Maillard F."/>
            <person name="Morin E."/>
            <person name="Murat C."/>
            <person name="Nolan M."/>
            <person name="Ohm R."/>
            <person name="Pangilinan J."/>
            <person name="Pereira M."/>
            <person name="Perotto S."/>
            <person name="Peter M."/>
            <person name="Riley R."/>
            <person name="Sitrit Y."/>
            <person name="Stielow B."/>
            <person name="Szollosi G."/>
            <person name="Zifcakova L."/>
            <person name="Stursova M."/>
            <person name="Spatafora J.W."/>
            <person name="Tedersoo L."/>
            <person name="Vaario L.-M."/>
            <person name="Yamada A."/>
            <person name="Yan M."/>
            <person name="Wang P."/>
            <person name="Xu J."/>
            <person name="Bruns T."/>
            <person name="Baldrian P."/>
            <person name="Vilgalys R."/>
            <person name="Henrissat B."/>
            <person name="Grigoriev I.V."/>
            <person name="Hibbett D."/>
            <person name="Nagy L.G."/>
            <person name="Martin F.M."/>
        </authorList>
    </citation>
    <scope>NUCLEOTIDE SEQUENCE</scope>
    <source>
        <strain evidence="6">UH-Tt-Lm1</strain>
    </source>
</reference>
<dbReference type="GO" id="GO:0005730">
    <property type="term" value="C:nucleolus"/>
    <property type="evidence" value="ECO:0007669"/>
    <property type="project" value="UniProtKB-SubCell"/>
</dbReference>
<sequence>MVPLASKKRKRDDVEEDGDGRISFKLSALPQNQLGPVLGQFFLVIGDGGLKLRTPSPVGFPGVRPPANTPFQCYRLKTTEGDPAGEKEFAEQPTLVAAETDDVEFFSNSETASGAGCSYLVAVHDKRTGKTIFRPAPLHILTRQVKRLKAIQSTPVTVSQRIEARNALGATFGTKKAQAAIRARERNKIDVDAMKAVTGNLQSTIEGNTTNLPTQEQAKATADDSRLIPPFNADAERPDDIYPITNIITDSEWNSISVSAVLKAENDRDRAALLPYNRSAWIKQKVQEAFAGRKPSKTNLYPLRSFYANPKLRRETRRKLLFAISSMFAFYNARRNVSHKEKLQERLGGIPATLLDGLLSKFSESARGSTKVHVTQELETNLLTHMFALCLRVDDWATDTTILAGDLSVPVAKVNQLFKSLGCKIEKLTKKELDRRRLPESEANTNWAHLTVPLEFPKARVRRRN</sequence>
<reference evidence="6" key="1">
    <citation type="journal article" date="2020" name="Nat. Commun.">
        <title>Large-scale genome sequencing of mycorrhizal fungi provides insights into the early evolution of symbiotic traits.</title>
        <authorList>
            <person name="Miyauchi S."/>
            <person name="Kiss E."/>
            <person name="Kuo A."/>
            <person name="Drula E."/>
            <person name="Kohler A."/>
            <person name="Sanchez-Garcia M."/>
            <person name="Morin E."/>
            <person name="Andreopoulos B."/>
            <person name="Barry K.W."/>
            <person name="Bonito G."/>
            <person name="Buee M."/>
            <person name="Carver A."/>
            <person name="Chen C."/>
            <person name="Cichocki N."/>
            <person name="Clum A."/>
            <person name="Culley D."/>
            <person name="Crous P.W."/>
            <person name="Fauchery L."/>
            <person name="Girlanda M."/>
            <person name="Hayes R.D."/>
            <person name="Keri Z."/>
            <person name="LaButti K."/>
            <person name="Lipzen A."/>
            <person name="Lombard V."/>
            <person name="Magnuson J."/>
            <person name="Maillard F."/>
            <person name="Murat C."/>
            <person name="Nolan M."/>
            <person name="Ohm R.A."/>
            <person name="Pangilinan J."/>
            <person name="Pereira M.F."/>
            <person name="Perotto S."/>
            <person name="Peter M."/>
            <person name="Pfister S."/>
            <person name="Riley R."/>
            <person name="Sitrit Y."/>
            <person name="Stielow J.B."/>
            <person name="Szollosi G."/>
            <person name="Zifcakova L."/>
            <person name="Stursova M."/>
            <person name="Spatafora J.W."/>
            <person name="Tedersoo L."/>
            <person name="Vaario L.M."/>
            <person name="Yamada A."/>
            <person name="Yan M."/>
            <person name="Wang P."/>
            <person name="Xu J."/>
            <person name="Bruns T."/>
            <person name="Baldrian P."/>
            <person name="Vilgalys R."/>
            <person name="Dunand C."/>
            <person name="Henrissat B."/>
            <person name="Grigoriev I.V."/>
            <person name="Hibbett D."/>
            <person name="Nagy L.G."/>
            <person name="Martin F.M."/>
        </authorList>
    </citation>
    <scope>NUCLEOTIDE SEQUENCE</scope>
    <source>
        <strain evidence="6">UH-Tt-Lm1</strain>
    </source>
</reference>
<evidence type="ECO:0000256" key="4">
    <source>
        <dbReference type="ARBA" id="ARBA00023163"/>
    </source>
</evidence>
<gene>
    <name evidence="6" type="ORF">BJ322DRAFT_1196360</name>
</gene>
<keyword evidence="3" id="KW-0240">DNA-directed RNA polymerase</keyword>
<dbReference type="AlphaFoldDB" id="A0A9P6HD87"/>
<comment type="caution">
    <text evidence="6">The sequence shown here is derived from an EMBL/GenBank/DDBJ whole genome shotgun (WGS) entry which is preliminary data.</text>
</comment>
<protein>
    <submittedName>
        <fullName evidence="6">Rpa49 subunit specific to nuclear RNA polymerase I</fullName>
    </submittedName>
</protein>
<evidence type="ECO:0000256" key="2">
    <source>
        <dbReference type="ARBA" id="ARBA00009430"/>
    </source>
</evidence>
<evidence type="ECO:0000256" key="1">
    <source>
        <dbReference type="ARBA" id="ARBA00004604"/>
    </source>
</evidence>
<organism evidence="6 7">
    <name type="scientific">Thelephora terrestris</name>
    <dbReference type="NCBI Taxonomy" id="56493"/>
    <lineage>
        <taxon>Eukaryota</taxon>
        <taxon>Fungi</taxon>
        <taxon>Dikarya</taxon>
        <taxon>Basidiomycota</taxon>
        <taxon>Agaricomycotina</taxon>
        <taxon>Agaricomycetes</taxon>
        <taxon>Thelephorales</taxon>
        <taxon>Thelephoraceae</taxon>
        <taxon>Thelephora</taxon>
    </lineage>
</organism>
<evidence type="ECO:0000313" key="6">
    <source>
        <dbReference type="EMBL" id="KAF9784791.1"/>
    </source>
</evidence>
<dbReference type="InterPro" id="IPR009668">
    <property type="entry name" value="RNA_pol-assoc_fac_A49-like"/>
</dbReference>
<evidence type="ECO:0000313" key="7">
    <source>
        <dbReference type="Proteomes" id="UP000736335"/>
    </source>
</evidence>
<evidence type="ECO:0000256" key="3">
    <source>
        <dbReference type="ARBA" id="ARBA00022478"/>
    </source>
</evidence>
<dbReference type="Pfam" id="PF06870">
    <property type="entry name" value="RNA_pol_I_A49"/>
    <property type="match status" value="1"/>
</dbReference>
<keyword evidence="4" id="KW-0804">Transcription</keyword>